<dbReference type="AlphaFoldDB" id="A0A1I4RXU8"/>
<feature type="domain" description="DUF1616" evidence="2">
    <location>
        <begin position="191"/>
        <end position="335"/>
    </location>
</feature>
<dbReference type="Gene3D" id="2.60.40.10">
    <property type="entry name" value="Immunoglobulins"/>
    <property type="match status" value="1"/>
</dbReference>
<evidence type="ECO:0000313" key="4">
    <source>
        <dbReference type="Proteomes" id="UP000198535"/>
    </source>
</evidence>
<dbReference type="RefSeq" id="WP_091935914.1">
    <property type="nucleotide sequence ID" value="NZ_FOUJ01000003.1"/>
</dbReference>
<keyword evidence="1" id="KW-0812">Transmembrane</keyword>
<name>A0A1I4RXU8_9EURY</name>
<dbReference type="STRING" id="487685.SAMN04488696_1648"/>
<sequence length="907" mass="101755">MLSPNKCKYTTDLKVLIIVSLLSAIFILIAPFNETPLRILFALLLIFFTPGYAFIATIFPGSREISVIERFTLSVGFSIIIMVFDGFLISLTEWKFRPNSITISLILLTLVFILLAYLSRKRLPEDDQFSFSFQQFISDQESDSECTGPDNEENECQEELTGKRQFAARNRKKVSAVNKSMKEITASGPQRSDILSPQITKTLMIAMVLSIIVAGSMFAYAKATREKETFSTLYILGPDGKAEDYPTNFSTSDPIHVIAGVENYEHESANYTLNIDLDGTTIDTIQFTLDHGNKWEEELTISPTRSKQGRQKFELVLYRGEPTGTTYRSVHLWLDQVVSTETIETEKYDVIDFATIDNPSMEIDTGWEFSSTNESIATGYYMNGSGIYASQAYVINSSYEGITERQLTTHTIQQVIESDREADVLLSCYIKDTYTGGTSNKDEYQFKRVLFNGQLVWYDGVNGDEGWQHIQVPVSIKEGDNTLSFMLLQSALQSISPVEVMIDEVSFLPESALSPYIEEDNTVEFNLPESNVYPLPISSDEIFTVEWNGTDKGSGIFYYNIQYSTDGTTWNDWFKRTSITSAEFKGTPGVTYYFRSIATDNALNREIIDTVADTKTSVDISLPTVELDITPNPTSDVTYLTVEANKALLKVECTITPRNFGGAETIELTTSDNITWTSKYTIEVQDTYDIEVIATDHANNEAYTFGTLYTDETLEELLIEIEPEKVSDEATITITSSTALKDEPTVIVKDRYGYKLEVKYDSSDENEYVYTVTTDDDDLDYTIRDGTARVTVTAKTADSMTLYEEETFLIDRVDPTIESLTPDKGETIGSDTVSIRASYSDNRAGIDKTKVTLQINGVDVTDNSEVDYGSISYTATGLEDGEVEVRLVITDQAGNTQEENWSFYVST</sequence>
<evidence type="ECO:0000256" key="1">
    <source>
        <dbReference type="SAM" id="Phobius"/>
    </source>
</evidence>
<protein>
    <submittedName>
        <fullName evidence="3">Uncharacterized membrane protein</fullName>
    </submittedName>
</protein>
<dbReference type="EMBL" id="FOUJ01000003">
    <property type="protein sequence ID" value="SFM57058.1"/>
    <property type="molecule type" value="Genomic_DNA"/>
</dbReference>
<gene>
    <name evidence="3" type="ORF">SAMN04488696_1648</name>
</gene>
<keyword evidence="4" id="KW-1185">Reference proteome</keyword>
<feature type="transmembrane region" description="Helical" evidence="1">
    <location>
        <begin position="12"/>
        <end position="33"/>
    </location>
</feature>
<reference evidence="4" key="1">
    <citation type="submission" date="2016-10" db="EMBL/GenBank/DDBJ databases">
        <authorList>
            <person name="Varghese N."/>
            <person name="Submissions S."/>
        </authorList>
    </citation>
    <scope>NUCLEOTIDE SEQUENCE [LARGE SCALE GENOMIC DNA]</scope>
    <source>
        <strain evidence="4">Mob M</strain>
    </source>
</reference>
<dbReference type="InterPro" id="IPR036259">
    <property type="entry name" value="MFS_trans_sf"/>
</dbReference>
<keyword evidence="1" id="KW-0472">Membrane</keyword>
<dbReference type="SUPFAM" id="SSF103473">
    <property type="entry name" value="MFS general substrate transporter"/>
    <property type="match status" value="1"/>
</dbReference>
<feature type="transmembrane region" description="Helical" evidence="1">
    <location>
        <begin position="202"/>
        <end position="221"/>
    </location>
</feature>
<evidence type="ECO:0000259" key="2">
    <source>
        <dbReference type="Pfam" id="PF07760"/>
    </source>
</evidence>
<dbReference type="Pfam" id="PF07760">
    <property type="entry name" value="DUF1616"/>
    <property type="match status" value="2"/>
</dbReference>
<dbReference type="InterPro" id="IPR011674">
    <property type="entry name" value="DUF1616"/>
</dbReference>
<proteinExistence type="predicted"/>
<dbReference type="Proteomes" id="UP000198535">
    <property type="component" value="Unassembled WGS sequence"/>
</dbReference>
<dbReference type="OrthoDB" id="82282at2157"/>
<feature type="domain" description="DUF1616" evidence="2">
    <location>
        <begin position="17"/>
        <end position="146"/>
    </location>
</feature>
<keyword evidence="1" id="KW-1133">Transmembrane helix</keyword>
<feature type="transmembrane region" description="Helical" evidence="1">
    <location>
        <begin position="39"/>
        <end position="59"/>
    </location>
</feature>
<evidence type="ECO:0000313" key="3">
    <source>
        <dbReference type="EMBL" id="SFM57058.1"/>
    </source>
</evidence>
<dbReference type="InterPro" id="IPR013783">
    <property type="entry name" value="Ig-like_fold"/>
</dbReference>
<accession>A0A1I4RXU8</accession>
<feature type="transmembrane region" description="Helical" evidence="1">
    <location>
        <begin position="101"/>
        <end position="118"/>
    </location>
</feature>
<organism evidence="3 4">
    <name type="scientific">Methanolobus profundi</name>
    <dbReference type="NCBI Taxonomy" id="487685"/>
    <lineage>
        <taxon>Archaea</taxon>
        <taxon>Methanobacteriati</taxon>
        <taxon>Methanobacteriota</taxon>
        <taxon>Stenosarchaea group</taxon>
        <taxon>Methanomicrobia</taxon>
        <taxon>Methanosarcinales</taxon>
        <taxon>Methanosarcinaceae</taxon>
        <taxon>Methanolobus</taxon>
    </lineage>
</organism>
<feature type="transmembrane region" description="Helical" evidence="1">
    <location>
        <begin position="71"/>
        <end position="89"/>
    </location>
</feature>